<evidence type="ECO:0000313" key="4">
    <source>
        <dbReference type="Proteomes" id="UP000218172"/>
    </source>
</evidence>
<dbReference type="PANTHER" id="PTHR34606:SF4">
    <property type="entry name" value="OUTER MEMBRANE LIPOPROTEIN DOLP"/>
    <property type="match status" value="1"/>
</dbReference>
<dbReference type="InterPro" id="IPR007055">
    <property type="entry name" value="BON_dom"/>
</dbReference>
<feature type="transmembrane region" description="Helical" evidence="1">
    <location>
        <begin position="18"/>
        <end position="39"/>
    </location>
</feature>
<evidence type="ECO:0000256" key="1">
    <source>
        <dbReference type="SAM" id="Phobius"/>
    </source>
</evidence>
<dbReference type="AlphaFoldDB" id="A0A2A4MQK3"/>
<dbReference type="PROSITE" id="PS50914">
    <property type="entry name" value="BON"/>
    <property type="match status" value="2"/>
</dbReference>
<organism evidence="3 4">
    <name type="scientific">SAR86 cluster bacterium</name>
    <dbReference type="NCBI Taxonomy" id="2030880"/>
    <lineage>
        <taxon>Bacteria</taxon>
        <taxon>Pseudomonadati</taxon>
        <taxon>Pseudomonadota</taxon>
        <taxon>Gammaproteobacteria</taxon>
        <taxon>SAR86 cluster</taxon>
    </lineage>
</organism>
<sequence>MNTLTANPSYLSIRSAKAIGRICVIVLTLLLISCTTVLVRTTGTNGIQEDPTKRTAGAIVEDRSIQTKVVVNMKSQQPLFRQTNFDVISHNGVVLLVGQVATQTLKDEATNIASVASQKIKRVHNELEIQGNTTFLSRGNDSWISTKVRTQMLANSNVPSGQIRVFTENATVYLMGIISQNEGDVAANLARNVSGVRRVVKVFEYLN</sequence>
<protein>
    <submittedName>
        <fullName evidence="3">Phospholipid-binding protein</fullName>
    </submittedName>
</protein>
<dbReference type="InterPro" id="IPR051686">
    <property type="entry name" value="Lipoprotein_DolP"/>
</dbReference>
<evidence type="ECO:0000313" key="3">
    <source>
        <dbReference type="EMBL" id="PCH62539.1"/>
    </source>
</evidence>
<evidence type="ECO:0000259" key="2">
    <source>
        <dbReference type="PROSITE" id="PS50914"/>
    </source>
</evidence>
<dbReference type="Pfam" id="PF04972">
    <property type="entry name" value="BON"/>
    <property type="match status" value="2"/>
</dbReference>
<feature type="domain" description="BON" evidence="2">
    <location>
        <begin position="61"/>
        <end position="131"/>
    </location>
</feature>
<proteinExistence type="predicted"/>
<dbReference type="EMBL" id="NVQR01000037">
    <property type="protein sequence ID" value="PCH62539.1"/>
    <property type="molecule type" value="Genomic_DNA"/>
</dbReference>
<comment type="caution">
    <text evidence="3">The sequence shown here is derived from an EMBL/GenBank/DDBJ whole genome shotgun (WGS) entry which is preliminary data.</text>
</comment>
<keyword evidence="1" id="KW-0472">Membrane</keyword>
<gene>
    <name evidence="3" type="ORF">COC19_02695</name>
</gene>
<accession>A0A2A4MQK3</accession>
<dbReference type="Proteomes" id="UP000218172">
    <property type="component" value="Unassembled WGS sequence"/>
</dbReference>
<reference evidence="4" key="1">
    <citation type="submission" date="2017-08" db="EMBL/GenBank/DDBJ databases">
        <title>A dynamic microbial community with high functional redundancy inhabits the cold, oxic subseafloor aquifer.</title>
        <authorList>
            <person name="Tully B.J."/>
            <person name="Wheat C.G."/>
            <person name="Glazer B.T."/>
            <person name="Huber J.A."/>
        </authorList>
    </citation>
    <scope>NUCLEOTIDE SEQUENCE [LARGE SCALE GENOMIC DNA]</scope>
</reference>
<name>A0A2A4MQK3_9GAMM</name>
<keyword evidence="1" id="KW-0812">Transmembrane</keyword>
<dbReference type="PANTHER" id="PTHR34606">
    <property type="entry name" value="BON DOMAIN-CONTAINING PROTEIN"/>
    <property type="match status" value="1"/>
</dbReference>
<keyword evidence="1" id="KW-1133">Transmembrane helix</keyword>
<feature type="domain" description="BON" evidence="2">
    <location>
        <begin position="140"/>
        <end position="207"/>
    </location>
</feature>